<protein>
    <recommendedName>
        <fullName evidence="9">Geranylgeranyl transferase type-2 subunit beta</fullName>
        <ecNumber evidence="9">2.5.1.60</ecNumber>
    </recommendedName>
</protein>
<comment type="cofactor">
    <cofactor evidence="9">
        <name>Zn(2+)</name>
        <dbReference type="ChEBI" id="CHEBI:29105"/>
    </cofactor>
    <text evidence="9">Binds 1 zinc ion per subunit.</text>
</comment>
<dbReference type="GO" id="GO:0004663">
    <property type="term" value="F:Rab geranylgeranyltransferase activity"/>
    <property type="evidence" value="ECO:0007669"/>
    <property type="project" value="UniProtKB-UniRule"/>
</dbReference>
<evidence type="ECO:0000256" key="4">
    <source>
        <dbReference type="ARBA" id="ARBA00022679"/>
    </source>
</evidence>
<feature type="domain" description="Prenyltransferase alpha-alpha toroid" evidence="11">
    <location>
        <begin position="17"/>
        <end position="341"/>
    </location>
</feature>
<feature type="compositionally biased region" description="Polar residues" evidence="10">
    <location>
        <begin position="359"/>
        <end position="376"/>
    </location>
</feature>
<dbReference type="InterPro" id="IPR008930">
    <property type="entry name" value="Terpenoid_cyclase/PrenylTrfase"/>
</dbReference>
<dbReference type="OrthoDB" id="5428259at2759"/>
<dbReference type="CDD" id="cd02894">
    <property type="entry name" value="GGTase-II"/>
    <property type="match status" value="1"/>
</dbReference>
<dbReference type="EMBL" id="VWRR01000001">
    <property type="protein sequence ID" value="KAF6005200.1"/>
    <property type="molecule type" value="Genomic_DNA"/>
</dbReference>
<comment type="catalytic activity">
    <reaction evidence="8 9">
        <text>geranylgeranyl diphosphate + L-cysteinyl-[protein] = S-geranylgeranyl-L-cysteinyl-[protein] + diphosphate</text>
        <dbReference type="Rhea" id="RHEA:21240"/>
        <dbReference type="Rhea" id="RHEA-COMP:10131"/>
        <dbReference type="Rhea" id="RHEA-COMP:11537"/>
        <dbReference type="ChEBI" id="CHEBI:29950"/>
        <dbReference type="ChEBI" id="CHEBI:33019"/>
        <dbReference type="ChEBI" id="CHEBI:57533"/>
        <dbReference type="ChEBI" id="CHEBI:86021"/>
        <dbReference type="EC" id="2.5.1.60"/>
    </reaction>
</comment>
<dbReference type="InterPro" id="IPR026873">
    <property type="entry name" value="Ptb1"/>
</dbReference>
<comment type="function">
    <text evidence="9">Catalyzes the transfer of a geranylgeranyl moiety from geranylgeranyl diphosphate to both cysteines of proteins with the C-terminal sequence -XXCC, -XCXC and -CCXX.</text>
</comment>
<evidence type="ECO:0000313" key="12">
    <source>
        <dbReference type="EMBL" id="KAF6005200.1"/>
    </source>
</evidence>
<comment type="similarity">
    <text evidence="1 9">Belongs to the protein prenyltransferase subunit beta family.</text>
</comment>
<dbReference type="InterPro" id="IPR045089">
    <property type="entry name" value="PGGT1B-like"/>
</dbReference>
<keyword evidence="13" id="KW-1185">Reference proteome</keyword>
<dbReference type="SUPFAM" id="SSF48239">
    <property type="entry name" value="Terpenoid cyclases/Protein prenyltransferases"/>
    <property type="match status" value="1"/>
</dbReference>
<evidence type="ECO:0000256" key="6">
    <source>
        <dbReference type="ARBA" id="ARBA00022737"/>
    </source>
</evidence>
<evidence type="ECO:0000313" key="13">
    <source>
        <dbReference type="Proteomes" id="UP000530660"/>
    </source>
</evidence>
<evidence type="ECO:0000256" key="2">
    <source>
        <dbReference type="ARBA" id="ARBA00011355"/>
    </source>
</evidence>
<dbReference type="GO" id="GO:0046872">
    <property type="term" value="F:metal ion binding"/>
    <property type="evidence" value="ECO:0007669"/>
    <property type="project" value="UniProtKB-KW"/>
</dbReference>
<keyword evidence="6" id="KW-0677">Repeat</keyword>
<evidence type="ECO:0000256" key="10">
    <source>
        <dbReference type="SAM" id="MobiDB-lite"/>
    </source>
</evidence>
<dbReference type="PANTHER" id="PTHR11774:SF11">
    <property type="entry name" value="GERANYLGERANYL TRANSFERASE TYPE-2 SUBUNIT BETA"/>
    <property type="match status" value="1"/>
</dbReference>
<dbReference type="GO" id="GO:0005968">
    <property type="term" value="C:Rab-protein geranylgeranyltransferase complex"/>
    <property type="evidence" value="ECO:0007669"/>
    <property type="project" value="UniProtKB-UniRule"/>
</dbReference>
<evidence type="ECO:0000256" key="1">
    <source>
        <dbReference type="ARBA" id="ARBA00010497"/>
    </source>
</evidence>
<dbReference type="InterPro" id="IPR001330">
    <property type="entry name" value="Prenyltrans"/>
</dbReference>
<evidence type="ECO:0000256" key="8">
    <source>
        <dbReference type="ARBA" id="ARBA00047658"/>
    </source>
</evidence>
<dbReference type="Pfam" id="PF00432">
    <property type="entry name" value="Prenyltrans"/>
    <property type="match status" value="1"/>
</dbReference>
<proteinExistence type="inferred from homology"/>
<keyword evidence="5 9" id="KW-0479">Metal-binding</keyword>
<dbReference type="AlphaFoldDB" id="A0A7J7IR37"/>
<evidence type="ECO:0000256" key="7">
    <source>
        <dbReference type="ARBA" id="ARBA00022833"/>
    </source>
</evidence>
<name>A0A7J7IR37_9RHOD</name>
<comment type="subunit">
    <text evidence="2">Heterodimer of an alpha and a beta subunit.</text>
</comment>
<gene>
    <name evidence="12" type="ORF">F1559_002346</name>
</gene>
<sequence>MHSSSSSSSSVPLVLPRAQHVAFLRQYVDREVTELPRTFELWFTEHKKISAAYWTITALALLGRLDVVPRERLVDWVLRCQHPCGGFGGDYTQDPHLLYTLSAVQTLYLLGEEKRLDKDSVLRYVASLQQADGSFAGDVWGEIDTRFCFCAALTLALVGYPLRCDDDCLSIGVNTDQRQMVRIQALVDYVMQCENDDGGFGVIPGAESHAGQVFCCVGTLALCGALSGLRDRGDRLARWLAHRQLRNGGFNGRPDKLPDVCYSWWVLASLKIIGKEHWIDGDALERFIFACHARAEHGNEYVGGVADRPGDEPDVFHTFFGLAGLSLLGRHELIPIDPIFALPQGTVQGTRTRHPYEIPSSTESTAANGSPSQSSE</sequence>
<dbReference type="EC" id="2.5.1.60" evidence="9"/>
<comment type="caution">
    <text evidence="12">The sequence shown here is derived from an EMBL/GenBank/DDBJ whole genome shotgun (WGS) entry which is preliminary data.</text>
</comment>
<evidence type="ECO:0000256" key="9">
    <source>
        <dbReference type="RuleBase" id="RU365076"/>
    </source>
</evidence>
<keyword evidence="7 9" id="KW-0862">Zinc</keyword>
<dbReference type="Proteomes" id="UP000530660">
    <property type="component" value="Unassembled WGS sequence"/>
</dbReference>
<keyword evidence="4 9" id="KW-0808">Transferase</keyword>
<reference evidence="12 13" key="1">
    <citation type="journal article" date="2020" name="J. Phycol.">
        <title>Comparative genome analysis reveals Cyanidiococcus gen. nov., a new extremophilic red algal genus sister to Cyanidioschyzon (Cyanidioschyzonaceae, Rhodophyta).</title>
        <authorList>
            <person name="Liu S.-L."/>
            <person name="Chiang Y.-R."/>
            <person name="Yoon H.S."/>
            <person name="Fu H.-Y."/>
        </authorList>
    </citation>
    <scope>NUCLEOTIDE SEQUENCE [LARGE SCALE GENOMIC DNA]</scope>
    <source>
        <strain evidence="12 13">THAL066</strain>
    </source>
</reference>
<dbReference type="PANTHER" id="PTHR11774">
    <property type="entry name" value="GERANYLGERANYL TRANSFERASE TYPE BETA SUBUNIT"/>
    <property type="match status" value="1"/>
</dbReference>
<organism evidence="12 13">
    <name type="scientific">Cyanidiococcus yangmingshanensis</name>
    <dbReference type="NCBI Taxonomy" id="2690220"/>
    <lineage>
        <taxon>Eukaryota</taxon>
        <taxon>Rhodophyta</taxon>
        <taxon>Bangiophyceae</taxon>
        <taxon>Cyanidiales</taxon>
        <taxon>Cyanidiaceae</taxon>
        <taxon>Cyanidiococcus</taxon>
    </lineage>
</organism>
<feature type="region of interest" description="Disordered" evidence="10">
    <location>
        <begin position="351"/>
        <end position="376"/>
    </location>
</feature>
<accession>A0A7J7IR37</accession>
<evidence type="ECO:0000256" key="3">
    <source>
        <dbReference type="ARBA" id="ARBA00022602"/>
    </source>
</evidence>
<dbReference type="GO" id="GO:0072657">
    <property type="term" value="P:protein localization to membrane"/>
    <property type="evidence" value="ECO:0007669"/>
    <property type="project" value="UniProtKB-ARBA"/>
</dbReference>
<keyword evidence="3 9" id="KW-0637">Prenyltransferase</keyword>
<dbReference type="Gene3D" id="1.50.10.20">
    <property type="match status" value="1"/>
</dbReference>
<evidence type="ECO:0000259" key="11">
    <source>
        <dbReference type="Pfam" id="PF00432"/>
    </source>
</evidence>
<dbReference type="FunFam" id="1.50.10.20:FF:000012">
    <property type="entry name" value="Geranylgeranyl transferase type-2 subunit beta"/>
    <property type="match status" value="1"/>
</dbReference>
<evidence type="ECO:0000256" key="5">
    <source>
        <dbReference type="ARBA" id="ARBA00022723"/>
    </source>
</evidence>